<organism evidence="3 4">
    <name type="scientific">Aestuariispira insulae</name>
    <dbReference type="NCBI Taxonomy" id="1461337"/>
    <lineage>
        <taxon>Bacteria</taxon>
        <taxon>Pseudomonadati</taxon>
        <taxon>Pseudomonadota</taxon>
        <taxon>Alphaproteobacteria</taxon>
        <taxon>Rhodospirillales</taxon>
        <taxon>Kiloniellaceae</taxon>
        <taxon>Aestuariispira</taxon>
    </lineage>
</organism>
<feature type="transmembrane region" description="Helical" evidence="2">
    <location>
        <begin position="52"/>
        <end position="74"/>
    </location>
</feature>
<keyword evidence="2" id="KW-1133">Transmembrane helix</keyword>
<protein>
    <submittedName>
        <fullName evidence="3">Uncharacterized protein</fullName>
    </submittedName>
</protein>
<dbReference type="EMBL" id="QRDW01000001">
    <property type="protein sequence ID" value="RED53993.1"/>
    <property type="molecule type" value="Genomic_DNA"/>
</dbReference>
<evidence type="ECO:0000313" key="4">
    <source>
        <dbReference type="Proteomes" id="UP000256845"/>
    </source>
</evidence>
<dbReference type="AlphaFoldDB" id="A0A3D9HWV6"/>
<sequence>MTSPYLDKPRRPILQALKDRGMSPEDIGWRLGTEDSSSSRSPPARPGRFQGWGFNILACLLIIAGGLAVTFSLIQHEAEIAQKDNLIPLSPTEEIDLDKIMPAAGPPERHRPARQETAPDDIEPQMLDPTAPLDSLDIK</sequence>
<comment type="caution">
    <text evidence="3">The sequence shown here is derived from an EMBL/GenBank/DDBJ whole genome shotgun (WGS) entry which is preliminary data.</text>
</comment>
<feature type="compositionally biased region" description="Low complexity" evidence="1">
    <location>
        <begin position="36"/>
        <end position="46"/>
    </location>
</feature>
<evidence type="ECO:0000313" key="3">
    <source>
        <dbReference type="EMBL" id="RED53993.1"/>
    </source>
</evidence>
<keyword evidence="2" id="KW-0472">Membrane</keyword>
<feature type="region of interest" description="Disordered" evidence="1">
    <location>
        <begin position="99"/>
        <end position="139"/>
    </location>
</feature>
<evidence type="ECO:0000256" key="2">
    <source>
        <dbReference type="SAM" id="Phobius"/>
    </source>
</evidence>
<feature type="region of interest" description="Disordered" evidence="1">
    <location>
        <begin position="1"/>
        <end position="46"/>
    </location>
</feature>
<keyword evidence="2" id="KW-0812">Transmembrane</keyword>
<proteinExistence type="predicted"/>
<dbReference type="RefSeq" id="WP_147300928.1">
    <property type="nucleotide sequence ID" value="NZ_QRDW01000001.1"/>
</dbReference>
<dbReference type="Proteomes" id="UP000256845">
    <property type="component" value="Unassembled WGS sequence"/>
</dbReference>
<evidence type="ECO:0000256" key="1">
    <source>
        <dbReference type="SAM" id="MobiDB-lite"/>
    </source>
</evidence>
<keyword evidence="4" id="KW-1185">Reference proteome</keyword>
<name>A0A3D9HWV6_9PROT</name>
<reference evidence="3 4" key="1">
    <citation type="submission" date="2018-07" db="EMBL/GenBank/DDBJ databases">
        <title>Genomic Encyclopedia of Type Strains, Phase III (KMG-III): the genomes of soil and plant-associated and newly described type strains.</title>
        <authorList>
            <person name="Whitman W."/>
        </authorList>
    </citation>
    <scope>NUCLEOTIDE SEQUENCE [LARGE SCALE GENOMIC DNA]</scope>
    <source>
        <strain evidence="3 4">CECT 8488</strain>
    </source>
</reference>
<gene>
    <name evidence="3" type="ORF">DFP90_101792</name>
</gene>
<accession>A0A3D9HWV6</accession>